<keyword evidence="2" id="KW-1185">Reference proteome</keyword>
<reference evidence="1 2" key="1">
    <citation type="journal article" date="2018" name="Arch. Microbiol.">
        <title>New insights into the metabolic potential of the phototrophic purple bacterium Rhodopila globiformis DSM 161(T) from its draft genome sequence and evidence for a vanadium-dependent nitrogenase.</title>
        <authorList>
            <person name="Imhoff J.F."/>
            <person name="Rahn T."/>
            <person name="Kunzel S."/>
            <person name="Neulinger S.C."/>
        </authorList>
    </citation>
    <scope>NUCLEOTIDE SEQUENCE [LARGE SCALE GENOMIC DNA]</scope>
    <source>
        <strain evidence="1 2">DSM 161</strain>
    </source>
</reference>
<organism evidence="1 2">
    <name type="scientific">Rhodopila globiformis</name>
    <name type="common">Rhodopseudomonas globiformis</name>
    <dbReference type="NCBI Taxonomy" id="1071"/>
    <lineage>
        <taxon>Bacteria</taxon>
        <taxon>Pseudomonadati</taxon>
        <taxon>Pseudomonadota</taxon>
        <taxon>Alphaproteobacteria</taxon>
        <taxon>Acetobacterales</taxon>
        <taxon>Acetobacteraceae</taxon>
        <taxon>Rhodopila</taxon>
    </lineage>
</organism>
<protein>
    <submittedName>
        <fullName evidence="1">Uncharacterized protein</fullName>
    </submittedName>
</protein>
<dbReference type="EMBL" id="NHRY01000252">
    <property type="protein sequence ID" value="PPQ27871.1"/>
    <property type="molecule type" value="Genomic_DNA"/>
</dbReference>
<sequence>MVHTSPARRSSDFVAHPEQIDALHGPMPGRAGKPVVLAGNNGPLHVRTLPQAALADADGAIDKAAGHLNQERAGIPLAKSRISA</sequence>
<dbReference type="Proteomes" id="UP000239724">
    <property type="component" value="Unassembled WGS sequence"/>
</dbReference>
<proteinExistence type="predicted"/>
<evidence type="ECO:0000313" key="2">
    <source>
        <dbReference type="Proteomes" id="UP000239724"/>
    </source>
</evidence>
<dbReference type="AlphaFoldDB" id="A0A2S6MZS8"/>
<evidence type="ECO:0000313" key="1">
    <source>
        <dbReference type="EMBL" id="PPQ27871.1"/>
    </source>
</evidence>
<gene>
    <name evidence="1" type="ORF">CCS01_26030</name>
</gene>
<accession>A0A2S6MZS8</accession>
<comment type="caution">
    <text evidence="1">The sequence shown here is derived from an EMBL/GenBank/DDBJ whole genome shotgun (WGS) entry which is preliminary data.</text>
</comment>
<name>A0A2S6MZS8_RHOGL</name>